<keyword evidence="3" id="KW-1185">Reference proteome</keyword>
<dbReference type="EMBL" id="JAEHSL010000035">
    <property type="protein sequence ID" value="MBI6183415.1"/>
    <property type="molecule type" value="Genomic_DNA"/>
</dbReference>
<reference evidence="2 3" key="1">
    <citation type="submission" date="2020-12" db="EMBL/GenBank/DDBJ databases">
        <title>Enhanced detection system for hospital associated transmission using whole genome sequencing surveillance.</title>
        <authorList>
            <person name="Harrison L.H."/>
            <person name="Van Tyne D."/>
            <person name="Marsh J.W."/>
            <person name="Griffith M.P."/>
            <person name="Snyder D.J."/>
            <person name="Cooper V.S."/>
            <person name="Mustapha M."/>
        </authorList>
    </citation>
    <scope>NUCLEOTIDE SEQUENCE [LARGE SCALE GENOMIC DNA]</scope>
    <source>
        <strain evidence="2 3">SER00238</strain>
    </source>
</reference>
<name>A0ABS0TYG5_SERPR</name>
<dbReference type="RefSeq" id="WP_198642610.1">
    <property type="nucleotide sequence ID" value="NZ_JAEHSL010000035.1"/>
</dbReference>
<organism evidence="2 3">
    <name type="scientific">Serratia proteamaculans</name>
    <dbReference type="NCBI Taxonomy" id="28151"/>
    <lineage>
        <taxon>Bacteria</taxon>
        <taxon>Pseudomonadati</taxon>
        <taxon>Pseudomonadota</taxon>
        <taxon>Gammaproteobacteria</taxon>
        <taxon>Enterobacterales</taxon>
        <taxon>Yersiniaceae</taxon>
        <taxon>Serratia</taxon>
    </lineage>
</organism>
<proteinExistence type="predicted"/>
<gene>
    <name evidence="2" type="ORF">JEQ07_23850</name>
</gene>
<accession>A0ABS0TYG5</accession>
<evidence type="ECO:0000313" key="3">
    <source>
        <dbReference type="Proteomes" id="UP000639004"/>
    </source>
</evidence>
<evidence type="ECO:0000313" key="2">
    <source>
        <dbReference type="EMBL" id="MBI6183415.1"/>
    </source>
</evidence>
<evidence type="ECO:0000256" key="1">
    <source>
        <dbReference type="SAM" id="MobiDB-lite"/>
    </source>
</evidence>
<protein>
    <submittedName>
        <fullName evidence="2">Uncharacterized protein</fullName>
    </submittedName>
</protein>
<dbReference type="Proteomes" id="UP000639004">
    <property type="component" value="Unassembled WGS sequence"/>
</dbReference>
<comment type="caution">
    <text evidence="2">The sequence shown here is derived from an EMBL/GenBank/DDBJ whole genome shotgun (WGS) entry which is preliminary data.</text>
</comment>
<sequence length="48" mass="5084">MTEPKKAPAESKSQPVEQQKPTPAKQGGFSVGRMIAADSAEGLKKKSK</sequence>
<feature type="compositionally biased region" description="Polar residues" evidence="1">
    <location>
        <begin position="11"/>
        <end position="21"/>
    </location>
</feature>
<feature type="region of interest" description="Disordered" evidence="1">
    <location>
        <begin position="1"/>
        <end position="48"/>
    </location>
</feature>